<sequence length="442" mass="47407">MMKTQTLLQISTLLLVGGTGFFLGKQTAADQVGLLVAGLVDGQGAGSGNHRTPSRADAMSHKKLSGAGNLMSERLQQYQGLPSAELRREAKALGKMSLAEQAMFAPALFAALAEIDPAAALLAASDFKASKESLIAMVLAAWTEKSPLEAADFYKKNELTLFNRNYLNPWDQVSGSETVAMALAGIDPAGALRWAKELGDLADQGEAISGIFKLQTESSPQAALAMLEGLSEGEKEHALKAIASTWSETDIAGAIDWVNSLDEHEHPLVLPLIIRGMAQSDPAVASGYLKYISGNRDQVIGDIIRSWGDKDPQAAAEWMVRGTSVEEQNFLMAPLLTKWVGEDVKMARGWVLEQNKGASKDAAVAAYVRATASGIEKPLDLVDMASKEITDPTKRERVITDALVSWARKEPQASKAFAENYGLSNKALASFLHRVNAQSPLD</sequence>
<proteinExistence type="predicted"/>
<reference evidence="2" key="1">
    <citation type="journal article" date="2019" name="Int. J. Syst. Evol. Microbiol.">
        <title>The Global Catalogue of Microorganisms (GCM) 10K type strain sequencing project: providing services to taxonomists for standard genome sequencing and annotation.</title>
        <authorList>
            <consortium name="The Broad Institute Genomics Platform"/>
            <consortium name="The Broad Institute Genome Sequencing Center for Infectious Disease"/>
            <person name="Wu L."/>
            <person name="Ma J."/>
        </authorList>
    </citation>
    <scope>NUCLEOTIDE SEQUENCE [LARGE SCALE GENOMIC DNA]</scope>
    <source>
        <strain evidence="2">CGMCC 4.7106</strain>
    </source>
</reference>
<name>A0ABW5D2H1_9BACT</name>
<gene>
    <name evidence="1" type="ORF">ACFSSA_01035</name>
</gene>
<evidence type="ECO:0008006" key="3">
    <source>
        <dbReference type="Google" id="ProtNLM"/>
    </source>
</evidence>
<evidence type="ECO:0000313" key="2">
    <source>
        <dbReference type="Proteomes" id="UP001597375"/>
    </source>
</evidence>
<accession>A0ABW5D2H1</accession>
<dbReference type="RefSeq" id="WP_386817909.1">
    <property type="nucleotide sequence ID" value="NZ_JBHUIT010000001.1"/>
</dbReference>
<evidence type="ECO:0000313" key="1">
    <source>
        <dbReference type="EMBL" id="MFD2255247.1"/>
    </source>
</evidence>
<organism evidence="1 2">
    <name type="scientific">Luteolibacter algae</name>
    <dbReference type="NCBI Taxonomy" id="454151"/>
    <lineage>
        <taxon>Bacteria</taxon>
        <taxon>Pseudomonadati</taxon>
        <taxon>Verrucomicrobiota</taxon>
        <taxon>Verrucomicrobiia</taxon>
        <taxon>Verrucomicrobiales</taxon>
        <taxon>Verrucomicrobiaceae</taxon>
        <taxon>Luteolibacter</taxon>
    </lineage>
</organism>
<comment type="caution">
    <text evidence="1">The sequence shown here is derived from an EMBL/GenBank/DDBJ whole genome shotgun (WGS) entry which is preliminary data.</text>
</comment>
<protein>
    <recommendedName>
        <fullName evidence="3">HEAT repeat domain-containing protein</fullName>
    </recommendedName>
</protein>
<keyword evidence="2" id="KW-1185">Reference proteome</keyword>
<dbReference type="EMBL" id="JBHUIT010000001">
    <property type="protein sequence ID" value="MFD2255247.1"/>
    <property type="molecule type" value="Genomic_DNA"/>
</dbReference>
<dbReference type="Proteomes" id="UP001597375">
    <property type="component" value="Unassembled WGS sequence"/>
</dbReference>